<proteinExistence type="predicted"/>
<protein>
    <submittedName>
        <fullName evidence="1">Uncharacterized protein</fullName>
    </submittedName>
</protein>
<evidence type="ECO:0000313" key="1">
    <source>
        <dbReference type="EMBL" id="CDL38514.1"/>
    </source>
</evidence>
<sequence>MPDKFRSSADDIYRKKLVMNCLFFEQSAKHQTGVKNQISLLCVFTAWRYAGILRRC</sequence>
<dbReference type="EMBL" id="CBWP010000042">
    <property type="protein sequence ID" value="CDL38514.1"/>
    <property type="molecule type" value="Genomic_DNA"/>
</dbReference>
<evidence type="ECO:0000313" key="2">
    <source>
        <dbReference type="Proteomes" id="UP000019194"/>
    </source>
</evidence>
<name>A0A7G2IT25_CITFR</name>
<accession>A0A7G2IT25</accession>
<dbReference type="Proteomes" id="UP000019194">
    <property type="component" value="Unassembled WGS sequence"/>
</dbReference>
<dbReference type="AlphaFoldDB" id="A0A7G2IT25"/>
<organism evidence="1 2">
    <name type="scientific">Citrobacter freundii</name>
    <dbReference type="NCBI Taxonomy" id="546"/>
    <lineage>
        <taxon>Bacteria</taxon>
        <taxon>Pseudomonadati</taxon>
        <taxon>Pseudomonadota</taxon>
        <taxon>Gammaproteobacteria</taxon>
        <taxon>Enterobacterales</taxon>
        <taxon>Enterobacteriaceae</taxon>
        <taxon>Citrobacter</taxon>
        <taxon>Citrobacter freundii complex</taxon>
    </lineage>
</organism>
<comment type="caution">
    <text evidence="1">The sequence shown here is derived from an EMBL/GenBank/DDBJ whole genome shotgun (WGS) entry which is preliminary data.</text>
</comment>
<reference evidence="1 2" key="1">
    <citation type="submission" date="2013-10" db="EMBL/GenBank/DDBJ databases">
        <title>Antibiotic resistance diversity of beta-lactamase producers in the General Hospital Vienna.</title>
        <authorList>
            <person name="Barisic I."/>
            <person name="Mitteregger D."/>
            <person name="Hirschl A.M."/>
            <person name="Noehammer C."/>
            <person name="Wiesinger-Mayr H."/>
        </authorList>
    </citation>
    <scope>NUCLEOTIDE SEQUENCE [LARGE SCALE GENOMIC DNA]</scope>
    <source>
        <strain evidence="1 2">ISC11</strain>
    </source>
</reference>